<evidence type="ECO:0000256" key="2">
    <source>
        <dbReference type="ARBA" id="ARBA00022473"/>
    </source>
</evidence>
<evidence type="ECO:0000313" key="12">
    <source>
        <dbReference type="Proteomes" id="UP001345219"/>
    </source>
</evidence>
<feature type="compositionally biased region" description="Basic and acidic residues" evidence="9">
    <location>
        <begin position="483"/>
        <end position="512"/>
    </location>
</feature>
<dbReference type="GO" id="GO:0051258">
    <property type="term" value="P:protein polymerization"/>
    <property type="evidence" value="ECO:0007669"/>
    <property type="project" value="UniProtKB-ARBA"/>
</dbReference>
<keyword evidence="4" id="KW-0132">Cell division</keyword>
<feature type="compositionally biased region" description="Polar residues" evidence="9">
    <location>
        <begin position="470"/>
        <end position="482"/>
    </location>
</feature>
<feature type="compositionally biased region" description="Polar residues" evidence="9">
    <location>
        <begin position="179"/>
        <end position="192"/>
    </location>
</feature>
<comment type="caution">
    <text evidence="11">The sequence shown here is derived from an EMBL/GenBank/DDBJ whole genome shotgun (WGS) entry which is preliminary data.</text>
</comment>
<comment type="subunit">
    <text evidence="8">Homodimer. Forms long polymer filaments with other SOKs proteins polymers (e.g. SOK1, SOK2, SOK3 and SOK4) crucial for polar localization and biological activity. Binds to ANGUSTIFOLIA (AN).</text>
</comment>
<evidence type="ECO:0000256" key="4">
    <source>
        <dbReference type="ARBA" id="ARBA00022618"/>
    </source>
</evidence>
<dbReference type="PANTHER" id="PTHR31083:SF6">
    <property type="entry name" value="PROTEIN SOSEKI 3"/>
    <property type="match status" value="1"/>
</dbReference>
<feature type="compositionally biased region" description="Basic and acidic residues" evidence="9">
    <location>
        <begin position="447"/>
        <end position="469"/>
    </location>
</feature>
<feature type="compositionally biased region" description="Low complexity" evidence="9">
    <location>
        <begin position="147"/>
        <end position="158"/>
    </location>
</feature>
<keyword evidence="3" id="KW-1003">Cell membrane</keyword>
<evidence type="ECO:0000256" key="6">
    <source>
        <dbReference type="ARBA" id="ARBA00023306"/>
    </source>
</evidence>
<evidence type="ECO:0000256" key="9">
    <source>
        <dbReference type="SAM" id="MobiDB-lite"/>
    </source>
</evidence>
<dbReference type="AlphaFoldDB" id="A0AAN7L6B3"/>
<dbReference type="GO" id="GO:0051301">
    <property type="term" value="P:cell division"/>
    <property type="evidence" value="ECO:0007669"/>
    <property type="project" value="UniProtKB-KW"/>
</dbReference>
<keyword evidence="2" id="KW-0217">Developmental protein</keyword>
<reference evidence="11 12" key="1">
    <citation type="journal article" date="2023" name="Hortic Res">
        <title>Pangenome of water caltrop reveals structural variations and asymmetric subgenome divergence after allopolyploidization.</title>
        <authorList>
            <person name="Zhang X."/>
            <person name="Chen Y."/>
            <person name="Wang L."/>
            <person name="Yuan Y."/>
            <person name="Fang M."/>
            <person name="Shi L."/>
            <person name="Lu R."/>
            <person name="Comes H.P."/>
            <person name="Ma Y."/>
            <person name="Chen Y."/>
            <person name="Huang G."/>
            <person name="Zhou Y."/>
            <person name="Zheng Z."/>
            <person name="Qiu Y."/>
        </authorList>
    </citation>
    <scope>NUCLEOTIDE SEQUENCE [LARGE SCALE GENOMIC DNA]</scope>
    <source>
        <tissue evidence="11">Roots</tissue>
    </source>
</reference>
<name>A0AAN7L6B3_9MYRT</name>
<dbReference type="GO" id="GO:0005886">
    <property type="term" value="C:plasma membrane"/>
    <property type="evidence" value="ECO:0007669"/>
    <property type="project" value="UniProtKB-SubCell"/>
</dbReference>
<evidence type="ECO:0000256" key="7">
    <source>
        <dbReference type="ARBA" id="ARBA00024211"/>
    </source>
</evidence>
<dbReference type="PANTHER" id="PTHR31083">
    <property type="entry name" value="UPSTREAM OF FLC PROTEIN (DUF966)"/>
    <property type="match status" value="1"/>
</dbReference>
<protein>
    <recommendedName>
        <fullName evidence="10">SOSEKI DIX-like domain-containing protein</fullName>
    </recommendedName>
</protein>
<accession>A0AAN7L6B3</accession>
<feature type="domain" description="SOSEKI DIX-like" evidence="10">
    <location>
        <begin position="32"/>
        <end position="120"/>
    </location>
</feature>
<evidence type="ECO:0000313" key="11">
    <source>
        <dbReference type="EMBL" id="KAK4780507.1"/>
    </source>
</evidence>
<evidence type="ECO:0000259" key="10">
    <source>
        <dbReference type="Pfam" id="PF06136"/>
    </source>
</evidence>
<dbReference type="EMBL" id="JAXIOK010000001">
    <property type="protein sequence ID" value="KAK4780507.1"/>
    <property type="molecule type" value="Genomic_DNA"/>
</dbReference>
<dbReference type="GO" id="GO:2000067">
    <property type="term" value="P:regulation of root morphogenesis"/>
    <property type="evidence" value="ECO:0007669"/>
    <property type="project" value="UniProtKB-ARBA"/>
</dbReference>
<comment type="similarity">
    <text evidence="7">Belongs to the SOSEKI family.</text>
</comment>
<feature type="compositionally biased region" description="Polar residues" evidence="9">
    <location>
        <begin position="424"/>
        <end position="434"/>
    </location>
</feature>
<proteinExistence type="inferred from homology"/>
<dbReference type="InterPro" id="IPR010369">
    <property type="entry name" value="SOK"/>
</dbReference>
<evidence type="ECO:0000256" key="5">
    <source>
        <dbReference type="ARBA" id="ARBA00023136"/>
    </source>
</evidence>
<dbReference type="PIRSF" id="PIRSF031043">
    <property type="entry name" value="UCP031043"/>
    <property type="match status" value="1"/>
</dbReference>
<dbReference type="GO" id="GO:0051302">
    <property type="term" value="P:regulation of cell division"/>
    <property type="evidence" value="ECO:0007669"/>
    <property type="project" value="UniProtKB-ARBA"/>
</dbReference>
<dbReference type="Pfam" id="PF06136">
    <property type="entry name" value="SOK"/>
    <property type="match status" value="1"/>
</dbReference>
<feature type="region of interest" description="Disordered" evidence="9">
    <location>
        <begin position="416"/>
        <end position="512"/>
    </location>
</feature>
<organism evidence="11 12">
    <name type="scientific">Trapa incisa</name>
    <dbReference type="NCBI Taxonomy" id="236973"/>
    <lineage>
        <taxon>Eukaryota</taxon>
        <taxon>Viridiplantae</taxon>
        <taxon>Streptophyta</taxon>
        <taxon>Embryophyta</taxon>
        <taxon>Tracheophyta</taxon>
        <taxon>Spermatophyta</taxon>
        <taxon>Magnoliopsida</taxon>
        <taxon>eudicotyledons</taxon>
        <taxon>Gunneridae</taxon>
        <taxon>Pentapetalae</taxon>
        <taxon>rosids</taxon>
        <taxon>malvids</taxon>
        <taxon>Myrtales</taxon>
        <taxon>Lythraceae</taxon>
        <taxon>Trapa</taxon>
    </lineage>
</organism>
<keyword evidence="5" id="KW-0472">Membrane</keyword>
<keyword evidence="12" id="KW-1185">Reference proteome</keyword>
<evidence type="ECO:0000256" key="8">
    <source>
        <dbReference type="ARBA" id="ARBA00046534"/>
    </source>
</evidence>
<evidence type="ECO:0000256" key="3">
    <source>
        <dbReference type="ARBA" id="ARBA00022475"/>
    </source>
</evidence>
<dbReference type="InterPro" id="IPR048351">
    <property type="entry name" value="SOK_DIX"/>
</dbReference>
<sequence>MDVRMKKYRQGSPERAKVWTEKSPRYYQNRKVAVLYYLCRNRQLEHPHFIEVPLSSPEGLYLRDVIERLNVLRGRGMPSMYSWSSKRNYKNGFVWQDLCEDDLIFPSNGNEYILKGSELFNESNSDSFSPIANIKIQSLKQLPAPTSSRSQDDSSSSSMNGKECKHSQEEEQYSPLHPHSSSGVSLDSGNGRNSTWNGSLSLTEYNVYKNDRLADASTQTEENASRVKIQETCTRGISTDVGILDNQPMSYQNKASIMKENSEVWSESVSPQPTPLGASSFSRKNETLESLIRADASMMNSYRIIPKEEIRMSANARLKATNMLFQLISCGSISVKDNSFGLIPTYRPRYSPSFTAPMYSTSMLGDLDCISENPRLMGLRHQDKEYFSGSLIETKVLLENGADLVALKRSSSFNADRTFKPLDSTENGETTSGRSKCIPLSIKSKQPRTDSCKMPLPDKPRESDRRDSCRTTPSTASNTSSRRITEPLLGDKHSKSLDSFREEEKVIKTEES</sequence>
<dbReference type="InterPro" id="IPR021182">
    <property type="entry name" value="SOK_magnoliopsida"/>
</dbReference>
<comment type="subcellular location">
    <subcellularLocation>
        <location evidence="1">Cell membrane</location>
        <topology evidence="1">Peripheral membrane protein</topology>
        <orientation evidence="1">Cytoplasmic side</orientation>
    </subcellularLocation>
</comment>
<gene>
    <name evidence="11" type="ORF">SAY87_016613</name>
</gene>
<keyword evidence="6" id="KW-0131">Cell cycle</keyword>
<dbReference type="GO" id="GO:0090708">
    <property type="term" value="P:specification of plant organ axis polarity"/>
    <property type="evidence" value="ECO:0007669"/>
    <property type="project" value="UniProtKB-ARBA"/>
</dbReference>
<evidence type="ECO:0000256" key="1">
    <source>
        <dbReference type="ARBA" id="ARBA00004413"/>
    </source>
</evidence>
<feature type="region of interest" description="Disordered" evidence="9">
    <location>
        <begin position="139"/>
        <end position="192"/>
    </location>
</feature>
<dbReference type="Proteomes" id="UP001345219">
    <property type="component" value="Chromosome 13"/>
</dbReference>